<dbReference type="Pfam" id="PF13460">
    <property type="entry name" value="NAD_binding_10"/>
    <property type="match status" value="1"/>
</dbReference>
<evidence type="ECO:0000313" key="2">
    <source>
        <dbReference type="EMBL" id="MDQ0100944.1"/>
    </source>
</evidence>
<evidence type="ECO:0000259" key="1">
    <source>
        <dbReference type="Pfam" id="PF13460"/>
    </source>
</evidence>
<dbReference type="EMBL" id="JAUSSW010000001">
    <property type="protein sequence ID" value="MDQ0100944.1"/>
    <property type="molecule type" value="Genomic_DNA"/>
</dbReference>
<feature type="domain" description="NAD(P)-binding" evidence="1">
    <location>
        <begin position="8"/>
        <end position="184"/>
    </location>
</feature>
<sequence>MSFICVAGGTGQVGCEVVRLAIAAGHRVSVFSRHVPSAGSPVHVDGATYFAGDVTTGEGLEAAMAGADVVIDCLEGQFGRAQKQFADGGARLLAAAHTSGVPRAVMLSIINCDLSSFPYYVSKADKERKYAGAPLETVVVRATQFHSLVAGVFAAGSRVGLIPVFKGVDFQTISPADVAAVLLEEALADSLPSQHHLRTVGGPEVLSMRALAGSWKAVTGARGLILTVPLPGSMGAFLRSGHNLAPEKALGAETFVSWLEKRRESL</sequence>
<evidence type="ECO:0000313" key="3">
    <source>
        <dbReference type="Proteomes" id="UP001244563"/>
    </source>
</evidence>
<gene>
    <name evidence="2" type="ORF">J2T10_000563</name>
</gene>
<dbReference type="Gene3D" id="3.40.50.720">
    <property type="entry name" value="NAD(P)-binding Rossmann-like Domain"/>
    <property type="match status" value="1"/>
</dbReference>
<dbReference type="SUPFAM" id="SSF51735">
    <property type="entry name" value="NAD(P)-binding Rossmann-fold domains"/>
    <property type="match status" value="1"/>
</dbReference>
<keyword evidence="3" id="KW-1185">Reference proteome</keyword>
<comment type="caution">
    <text evidence="2">The sequence shown here is derived from an EMBL/GenBank/DDBJ whole genome shotgun (WGS) entry which is preliminary data.</text>
</comment>
<dbReference type="Proteomes" id="UP001244563">
    <property type="component" value="Unassembled WGS sequence"/>
</dbReference>
<dbReference type="PANTHER" id="PTHR12126">
    <property type="entry name" value="NADH-UBIQUINONE OXIDOREDUCTASE 39 KDA SUBUNIT-RELATED"/>
    <property type="match status" value="1"/>
</dbReference>
<proteinExistence type="predicted"/>
<name>A0ABT9TH60_PAENI</name>
<organism evidence="2 3">
    <name type="scientific">Paenarthrobacter nicotinovorans</name>
    <name type="common">Arthrobacter nicotinovorans</name>
    <dbReference type="NCBI Taxonomy" id="29320"/>
    <lineage>
        <taxon>Bacteria</taxon>
        <taxon>Bacillati</taxon>
        <taxon>Actinomycetota</taxon>
        <taxon>Actinomycetes</taxon>
        <taxon>Micrococcales</taxon>
        <taxon>Micrococcaceae</taxon>
        <taxon>Paenarthrobacter</taxon>
    </lineage>
</organism>
<dbReference type="InterPro" id="IPR016040">
    <property type="entry name" value="NAD(P)-bd_dom"/>
</dbReference>
<accession>A0ABT9TH60</accession>
<dbReference type="InterPro" id="IPR051207">
    <property type="entry name" value="ComplexI_NDUFA9_subunit"/>
</dbReference>
<reference evidence="2 3" key="1">
    <citation type="submission" date="2023-07" db="EMBL/GenBank/DDBJ databases">
        <title>Sorghum-associated microbial communities from plants grown in Nebraska, USA.</title>
        <authorList>
            <person name="Schachtman D."/>
        </authorList>
    </citation>
    <scope>NUCLEOTIDE SEQUENCE [LARGE SCALE GENOMIC DNA]</scope>
    <source>
        <strain evidence="2 3">CC523</strain>
    </source>
</reference>
<protein>
    <submittedName>
        <fullName evidence="2">Uncharacterized protein YbjT (DUF2867 family)</fullName>
    </submittedName>
</protein>
<dbReference type="InterPro" id="IPR036291">
    <property type="entry name" value="NAD(P)-bd_dom_sf"/>
</dbReference>
<dbReference type="PANTHER" id="PTHR12126:SF11">
    <property type="entry name" value="NADH DEHYDROGENASE [UBIQUINONE] 1 ALPHA SUBCOMPLEX SUBUNIT 9, MITOCHONDRIAL"/>
    <property type="match status" value="1"/>
</dbReference>
<dbReference type="RefSeq" id="WP_306876817.1">
    <property type="nucleotide sequence ID" value="NZ_JAUSSW010000001.1"/>
</dbReference>